<keyword evidence="18 26" id="KW-0472">Membrane</keyword>
<keyword evidence="29" id="KW-1185">Reference proteome</keyword>
<dbReference type="SMART" id="SM00220">
    <property type="entry name" value="S_TKc"/>
    <property type="match status" value="1"/>
</dbReference>
<keyword evidence="7" id="KW-0723">Serine/threonine-protein kinase</keyword>
<dbReference type="GO" id="GO:0042659">
    <property type="term" value="P:regulation of cell fate specification"/>
    <property type="evidence" value="ECO:0007669"/>
    <property type="project" value="UniProtKB-ARBA"/>
</dbReference>
<dbReference type="FunFam" id="3.80.10.10:FF:000299">
    <property type="entry name" value="Piriformospora indica-insensitive protein 2"/>
    <property type="match status" value="1"/>
</dbReference>
<feature type="domain" description="Protein kinase" evidence="28">
    <location>
        <begin position="761"/>
        <end position="1049"/>
    </location>
</feature>
<dbReference type="GO" id="GO:2000067">
    <property type="term" value="P:regulation of root morphogenesis"/>
    <property type="evidence" value="ECO:0007669"/>
    <property type="project" value="UniProtKB-ARBA"/>
</dbReference>
<keyword evidence="14 25" id="KW-0547">Nucleotide-binding</keyword>
<dbReference type="GO" id="GO:0005886">
    <property type="term" value="C:plasma membrane"/>
    <property type="evidence" value="ECO:0007669"/>
    <property type="project" value="UniProtKB-SubCell"/>
</dbReference>
<keyword evidence="5" id="KW-0217">Developmental protein</keyword>
<dbReference type="InterPro" id="IPR032675">
    <property type="entry name" value="LRR_dom_sf"/>
</dbReference>
<dbReference type="InterPro" id="IPR003591">
    <property type="entry name" value="Leu-rich_rpt_typical-subtyp"/>
</dbReference>
<dbReference type="InterPro" id="IPR011009">
    <property type="entry name" value="Kinase-like_dom_sf"/>
</dbReference>
<evidence type="ECO:0000256" key="22">
    <source>
        <dbReference type="ARBA" id="ARBA00047899"/>
    </source>
</evidence>
<evidence type="ECO:0000259" key="28">
    <source>
        <dbReference type="PROSITE" id="PS50011"/>
    </source>
</evidence>
<dbReference type="PANTHER" id="PTHR27000:SF444">
    <property type="entry name" value="LRR RECEPTOR-LIKE SERINE_THREONINE-PROTEIN KINASE GSO1"/>
    <property type="match status" value="1"/>
</dbReference>
<evidence type="ECO:0000256" key="12">
    <source>
        <dbReference type="ARBA" id="ARBA00022729"/>
    </source>
</evidence>
<dbReference type="PROSITE" id="PS51450">
    <property type="entry name" value="LRR"/>
    <property type="match status" value="1"/>
</dbReference>
<dbReference type="GO" id="GO:0090708">
    <property type="term" value="P:specification of plant organ axis polarity"/>
    <property type="evidence" value="ECO:0007669"/>
    <property type="project" value="UniProtKB-ARBA"/>
</dbReference>
<dbReference type="GO" id="GO:0005524">
    <property type="term" value="F:ATP binding"/>
    <property type="evidence" value="ECO:0007669"/>
    <property type="project" value="UniProtKB-UniRule"/>
</dbReference>
<keyword evidence="20" id="KW-0325">Glycoprotein</keyword>
<name>A0A3Q7YEE8_CICAR</name>
<dbReference type="Gene3D" id="3.80.10.10">
    <property type="entry name" value="Ribonuclease Inhibitor"/>
    <property type="match status" value="3"/>
</dbReference>
<evidence type="ECO:0000256" key="7">
    <source>
        <dbReference type="ARBA" id="ARBA00022527"/>
    </source>
</evidence>
<evidence type="ECO:0000313" key="29">
    <source>
        <dbReference type="Proteomes" id="UP000087171"/>
    </source>
</evidence>
<reference evidence="30" key="2">
    <citation type="submission" date="2025-08" db="UniProtKB">
        <authorList>
            <consortium name="RefSeq"/>
        </authorList>
    </citation>
    <scope>IDENTIFICATION</scope>
    <source>
        <tissue evidence="30">Etiolated seedlings</tissue>
    </source>
</reference>
<dbReference type="InterPro" id="IPR017441">
    <property type="entry name" value="Protein_kinase_ATP_BS"/>
</dbReference>
<evidence type="ECO:0000256" key="13">
    <source>
        <dbReference type="ARBA" id="ARBA00022737"/>
    </source>
</evidence>
<proteinExistence type="inferred from homology"/>
<dbReference type="SUPFAM" id="SSF52047">
    <property type="entry name" value="RNI-like"/>
    <property type="match status" value="1"/>
</dbReference>
<evidence type="ECO:0000256" key="26">
    <source>
        <dbReference type="SAM" id="Phobius"/>
    </source>
</evidence>
<feature type="binding site" evidence="25">
    <location>
        <position position="790"/>
    </location>
    <ligand>
        <name>ATP</name>
        <dbReference type="ChEBI" id="CHEBI:30616"/>
    </ligand>
</feature>
<evidence type="ECO:0000256" key="11">
    <source>
        <dbReference type="ARBA" id="ARBA00022692"/>
    </source>
</evidence>
<dbReference type="SUPFAM" id="SSF56112">
    <property type="entry name" value="Protein kinase-like (PK-like)"/>
    <property type="match status" value="1"/>
</dbReference>
<dbReference type="EC" id="2.7.11.1" evidence="4"/>
<evidence type="ECO:0000256" key="20">
    <source>
        <dbReference type="ARBA" id="ARBA00023180"/>
    </source>
</evidence>
<comment type="subunit">
    <text evidence="24">Interacts with CIF1 and CIF2.</text>
</comment>
<dbReference type="FunFam" id="3.30.200.20:FF:000687">
    <property type="entry name" value="LRR receptor-like serine/threonine-protein kinase GSO1"/>
    <property type="match status" value="1"/>
</dbReference>
<dbReference type="PRINTS" id="PR00019">
    <property type="entry name" value="LEURICHRPT"/>
</dbReference>
<dbReference type="InterPro" id="IPR013210">
    <property type="entry name" value="LRR_N_plant-typ"/>
</dbReference>
<keyword evidence="19" id="KW-0675">Receptor</keyword>
<reference evidence="29" key="1">
    <citation type="journal article" date="2013" name="Nat. Biotechnol.">
        <title>Draft genome sequence of chickpea (Cicer arietinum) provides a resource for trait improvement.</title>
        <authorList>
            <person name="Varshney R.K."/>
            <person name="Song C."/>
            <person name="Saxena R.K."/>
            <person name="Azam S."/>
            <person name="Yu S."/>
            <person name="Sharpe A.G."/>
            <person name="Cannon S."/>
            <person name="Baek J."/>
            <person name="Rosen B.D."/>
            <person name="Tar'an B."/>
            <person name="Millan T."/>
            <person name="Zhang X."/>
            <person name="Ramsay L.D."/>
            <person name="Iwata A."/>
            <person name="Wang Y."/>
            <person name="Nelson W."/>
            <person name="Farmer A.D."/>
            <person name="Gaur P.M."/>
            <person name="Soderlund C."/>
            <person name="Penmetsa R.V."/>
            <person name="Xu C."/>
            <person name="Bharti A.K."/>
            <person name="He W."/>
            <person name="Winter P."/>
            <person name="Zhao S."/>
            <person name="Hane J.K."/>
            <person name="Carrasquilla-Garcia N."/>
            <person name="Condie J.A."/>
            <person name="Upadhyaya H.D."/>
            <person name="Luo M.C."/>
            <person name="Thudi M."/>
            <person name="Gowda C.L."/>
            <person name="Singh N.P."/>
            <person name="Lichtenzveig J."/>
            <person name="Gali K.K."/>
            <person name="Rubio J."/>
            <person name="Nadarajan N."/>
            <person name="Dolezel J."/>
            <person name="Bansal K.C."/>
            <person name="Xu X."/>
            <person name="Edwards D."/>
            <person name="Zhang G."/>
            <person name="Kahl G."/>
            <person name="Gil J."/>
            <person name="Singh K.B."/>
            <person name="Datta S.K."/>
            <person name="Jackson S.A."/>
            <person name="Wang J."/>
            <person name="Cook D.R."/>
        </authorList>
    </citation>
    <scope>NUCLEOTIDE SEQUENCE [LARGE SCALE GENOMIC DNA]</scope>
    <source>
        <strain evidence="29">cv. CDC Frontier</strain>
    </source>
</reference>
<evidence type="ECO:0000256" key="24">
    <source>
        <dbReference type="ARBA" id="ARBA00064378"/>
    </source>
</evidence>
<dbReference type="PROSITE" id="PS00108">
    <property type="entry name" value="PROTEIN_KINASE_ST"/>
    <property type="match status" value="1"/>
</dbReference>
<dbReference type="Pfam" id="PF00069">
    <property type="entry name" value="Pkinase"/>
    <property type="match status" value="1"/>
</dbReference>
<evidence type="ECO:0000313" key="30">
    <source>
        <dbReference type="RefSeq" id="XP_027189120.1"/>
    </source>
</evidence>
<dbReference type="SMART" id="SM00369">
    <property type="entry name" value="LRR_TYP"/>
    <property type="match status" value="9"/>
</dbReference>
<accession>A0A3Q7YEE8</accession>
<dbReference type="PROSITE" id="PS00107">
    <property type="entry name" value="PROTEIN_KINASE_ATP"/>
    <property type="match status" value="1"/>
</dbReference>
<dbReference type="PROSITE" id="PS50011">
    <property type="entry name" value="PROTEIN_KINASE_DOM"/>
    <property type="match status" value="1"/>
</dbReference>
<evidence type="ECO:0000256" key="16">
    <source>
        <dbReference type="ARBA" id="ARBA00022840"/>
    </source>
</evidence>
<keyword evidence="17 26" id="KW-1133">Transmembrane helix</keyword>
<keyword evidence="6" id="KW-1003">Cell membrane</keyword>
<dbReference type="PANTHER" id="PTHR27000">
    <property type="entry name" value="LEUCINE-RICH REPEAT RECEPTOR-LIKE PROTEIN KINASE FAMILY PROTEIN-RELATED"/>
    <property type="match status" value="1"/>
</dbReference>
<keyword evidence="10" id="KW-0808">Transferase</keyword>
<keyword evidence="12 27" id="KW-0732">Signal</keyword>
<evidence type="ECO:0000256" key="4">
    <source>
        <dbReference type="ARBA" id="ARBA00012513"/>
    </source>
</evidence>
<dbReference type="GO" id="GO:0160073">
    <property type="term" value="P:Casparian strip assembly"/>
    <property type="evidence" value="ECO:0007669"/>
    <property type="project" value="UniProtKB-ARBA"/>
</dbReference>
<dbReference type="Pfam" id="PF08263">
    <property type="entry name" value="LRRNT_2"/>
    <property type="match status" value="1"/>
</dbReference>
<organism evidence="29 30">
    <name type="scientific">Cicer arietinum</name>
    <name type="common">Chickpea</name>
    <name type="synonym">Garbanzo</name>
    <dbReference type="NCBI Taxonomy" id="3827"/>
    <lineage>
        <taxon>Eukaryota</taxon>
        <taxon>Viridiplantae</taxon>
        <taxon>Streptophyta</taxon>
        <taxon>Embryophyta</taxon>
        <taxon>Tracheophyta</taxon>
        <taxon>Spermatophyta</taxon>
        <taxon>Magnoliopsida</taxon>
        <taxon>eudicotyledons</taxon>
        <taxon>Gunneridae</taxon>
        <taxon>Pentapetalae</taxon>
        <taxon>rosids</taxon>
        <taxon>fabids</taxon>
        <taxon>Fabales</taxon>
        <taxon>Fabaceae</taxon>
        <taxon>Papilionoideae</taxon>
        <taxon>50 kb inversion clade</taxon>
        <taxon>NPAAA clade</taxon>
        <taxon>Hologalegina</taxon>
        <taxon>IRL clade</taxon>
        <taxon>Cicereae</taxon>
        <taxon>Cicer</taxon>
    </lineage>
</organism>
<comment type="catalytic activity">
    <reaction evidence="23">
        <text>L-seryl-[protein] + ATP = O-phospho-L-seryl-[protein] + ADP + H(+)</text>
        <dbReference type="Rhea" id="RHEA:17989"/>
        <dbReference type="Rhea" id="RHEA-COMP:9863"/>
        <dbReference type="Rhea" id="RHEA-COMP:11604"/>
        <dbReference type="ChEBI" id="CHEBI:15378"/>
        <dbReference type="ChEBI" id="CHEBI:29999"/>
        <dbReference type="ChEBI" id="CHEBI:30616"/>
        <dbReference type="ChEBI" id="CHEBI:83421"/>
        <dbReference type="ChEBI" id="CHEBI:456216"/>
        <dbReference type="EC" id="2.7.11.1"/>
    </reaction>
</comment>
<dbReference type="FunFam" id="3.80.10.10:FF:000101">
    <property type="entry name" value="LRR receptor-like serine/threonine-protein kinase ERECTA"/>
    <property type="match status" value="1"/>
</dbReference>
<dbReference type="GO" id="GO:0051302">
    <property type="term" value="P:regulation of cell division"/>
    <property type="evidence" value="ECO:0007669"/>
    <property type="project" value="UniProtKB-ARBA"/>
</dbReference>
<keyword evidence="13" id="KW-0677">Repeat</keyword>
<keyword evidence="8" id="KW-0597">Phosphoprotein</keyword>
<dbReference type="RefSeq" id="XP_027189120.1">
    <property type="nucleotide sequence ID" value="XM_027333319.1"/>
</dbReference>
<evidence type="ECO:0000256" key="1">
    <source>
        <dbReference type="ARBA" id="ARBA00004162"/>
    </source>
</evidence>
<keyword evidence="15" id="KW-0418">Kinase</keyword>
<evidence type="ECO:0000256" key="6">
    <source>
        <dbReference type="ARBA" id="ARBA00022475"/>
    </source>
</evidence>
<evidence type="ECO:0000256" key="9">
    <source>
        <dbReference type="ARBA" id="ARBA00022614"/>
    </source>
</evidence>
<comment type="subcellular location">
    <subcellularLocation>
        <location evidence="1">Cell membrane</location>
        <topology evidence="1">Single-pass membrane protein</topology>
    </subcellularLocation>
    <subcellularLocation>
        <location evidence="2">Membrane</location>
        <topology evidence="2">Single-pass type I membrane protein</topology>
    </subcellularLocation>
</comment>
<evidence type="ECO:0000256" key="21">
    <source>
        <dbReference type="ARBA" id="ARBA00023316"/>
    </source>
</evidence>
<dbReference type="InterPro" id="IPR001611">
    <property type="entry name" value="Leu-rich_rpt"/>
</dbReference>
<evidence type="ECO:0000256" key="10">
    <source>
        <dbReference type="ARBA" id="ARBA00022679"/>
    </source>
</evidence>
<comment type="similarity">
    <text evidence="3">Belongs to the protein kinase superfamily. Ser/Thr protein kinase family.</text>
</comment>
<evidence type="ECO:0000256" key="8">
    <source>
        <dbReference type="ARBA" id="ARBA00022553"/>
    </source>
</evidence>
<keyword evidence="16 25" id="KW-0067">ATP-binding</keyword>
<keyword evidence="21" id="KW-0961">Cell wall biogenesis/degradation</keyword>
<dbReference type="GO" id="GO:0004674">
    <property type="term" value="F:protein serine/threonine kinase activity"/>
    <property type="evidence" value="ECO:0007669"/>
    <property type="project" value="UniProtKB-KW"/>
</dbReference>
<evidence type="ECO:0000256" key="18">
    <source>
        <dbReference type="ARBA" id="ARBA00023136"/>
    </source>
</evidence>
<dbReference type="Proteomes" id="UP000087171">
    <property type="component" value="Chromosome Ca1"/>
</dbReference>
<evidence type="ECO:0000256" key="14">
    <source>
        <dbReference type="ARBA" id="ARBA00022741"/>
    </source>
</evidence>
<sequence length="1062" mass="117266">MKKLKLFHLCFFSCVLLVLCNGLNNGITQISTLKVLLEVKSSFLKDPENVLIDWSENNTDYCSWRGVSCELIKKLNSNDSVHAVVGLNLSNSSLTGSISPSLGHLQNLLYLDLSSNNLVGPIPPSLSNLTKLESLLLFSNQLKGQIPTELGSLTSLRVLRLGDNELSGSIPASFGNLVNLVILGLASCRLTGLIPSQLGRLSELENMILQDNELTGPIPSELGNCSSLIKFSAAENKLNGTIPSQLSQLRNLQVLNFANNSLIGEIPGQFGQMSELLYLNLMGNKLEGHIPMSLSQMGKLQNLDLSMNKLSGGIPENFSIMDNNLSGGIPATFGFLKDLQQFMLYNNSLEGSLPHQMVNIANLTRVNLSKNRLNGSLVPLCSSRLFLSFDVTGNEFDGKIPSRLGNSVSLERLRLGGNKFSGEIPRTLGKIVGLSLLDLSGNSLIGPIPSELSLCSKLAFIHLNNNLLFGHIPSWLGNLPKLGDLNLAFNQFFGPIPLGLFKLPMLLVLSLNNNSLNGSLSNDIGDLQSLNVLRLDHNNFSGPIPIAIGKLRNLYELTLSRNVFSGNIPIEIGNLQNLQIVLDLSYNNLSGQLPSSLGTLAKLESLDLSHNQLNGEVPSLIAEMLSLEKLDISYNNFQGALDKRFSRWPNETFEGNIRLCGASLGRCSRSRAFRNKLSGLNETSIIIISAISTLAAIALMVLAVKIFLRNRQDFSKKGNEVGWFFSSSSSQAQKRLLFPLSTTAGNRDFRWEDIMEATNNLSDEFIIGAGGSGTVYRVEFATGETFAVKKISLKDEYLFHKSFIREVKTLGRIKHRHLVKLVGCCSNRNKGTGWNFLIYEFMENGSVWDWLHKKPLKAKRSLDWETRFKIALGLAQGVEYLHHDCVPKIIHRDIKSSNVLLDSKMDAHLGDFGLAKALIENHDSNTESTSCFAGSYGYIAPEFGYSLKATEKSDIYSMGIVLMELITGKMPTDAAFRGGIDMVKWVEMHINMKETEREEVIDPELKPLLPFEEFAAFQVLEIALQCTKTTPLERPSSRQVCDLLLHVSKNKKLDFEKMKLNH</sequence>
<keyword evidence="9" id="KW-0433">Leucine-rich repeat</keyword>
<dbReference type="FunFam" id="1.10.510.10:FF:000417">
    <property type="entry name" value="Leucine-rich repeat receptor-like protein kinase"/>
    <property type="match status" value="1"/>
</dbReference>
<evidence type="ECO:0000256" key="2">
    <source>
        <dbReference type="ARBA" id="ARBA00004479"/>
    </source>
</evidence>
<dbReference type="Gene3D" id="1.10.510.10">
    <property type="entry name" value="Transferase(Phosphotransferase) domain 1"/>
    <property type="match status" value="1"/>
</dbReference>
<evidence type="ECO:0000256" key="5">
    <source>
        <dbReference type="ARBA" id="ARBA00022473"/>
    </source>
</evidence>
<evidence type="ECO:0000256" key="25">
    <source>
        <dbReference type="PROSITE-ProRule" id="PRU10141"/>
    </source>
</evidence>
<feature type="transmembrane region" description="Helical" evidence="26">
    <location>
        <begin position="685"/>
        <end position="708"/>
    </location>
</feature>
<dbReference type="Pfam" id="PF00560">
    <property type="entry name" value="LRR_1"/>
    <property type="match status" value="10"/>
</dbReference>
<dbReference type="GO" id="GO:0048226">
    <property type="term" value="C:Casparian strip"/>
    <property type="evidence" value="ECO:0007669"/>
    <property type="project" value="UniProtKB-ARBA"/>
</dbReference>
<dbReference type="AlphaFoldDB" id="A0A3Q7YEE8"/>
<evidence type="ECO:0000256" key="17">
    <source>
        <dbReference type="ARBA" id="ARBA00022989"/>
    </source>
</evidence>
<evidence type="ECO:0000256" key="15">
    <source>
        <dbReference type="ARBA" id="ARBA00022777"/>
    </source>
</evidence>
<evidence type="ECO:0000256" key="27">
    <source>
        <dbReference type="SAM" id="SignalP"/>
    </source>
</evidence>
<comment type="catalytic activity">
    <reaction evidence="22">
        <text>L-threonyl-[protein] + ATP = O-phospho-L-threonyl-[protein] + ADP + H(+)</text>
        <dbReference type="Rhea" id="RHEA:46608"/>
        <dbReference type="Rhea" id="RHEA-COMP:11060"/>
        <dbReference type="Rhea" id="RHEA-COMP:11605"/>
        <dbReference type="ChEBI" id="CHEBI:15378"/>
        <dbReference type="ChEBI" id="CHEBI:30013"/>
        <dbReference type="ChEBI" id="CHEBI:30616"/>
        <dbReference type="ChEBI" id="CHEBI:61977"/>
        <dbReference type="ChEBI" id="CHEBI:456216"/>
        <dbReference type="EC" id="2.7.11.1"/>
    </reaction>
</comment>
<dbReference type="FunFam" id="3.80.10.10:FF:000177">
    <property type="entry name" value="Leucine-rich repeat receptor-like serine/threonine-protein kinase At1g17230"/>
    <property type="match status" value="1"/>
</dbReference>
<feature type="signal peptide" evidence="27">
    <location>
        <begin position="1"/>
        <end position="22"/>
    </location>
</feature>
<evidence type="ECO:0000256" key="19">
    <source>
        <dbReference type="ARBA" id="ARBA00023170"/>
    </source>
</evidence>
<feature type="chain" id="PRO_5018778827" description="non-specific serine/threonine protein kinase" evidence="27">
    <location>
        <begin position="23"/>
        <end position="1062"/>
    </location>
</feature>
<dbReference type="SUPFAM" id="SSF52058">
    <property type="entry name" value="L domain-like"/>
    <property type="match status" value="1"/>
</dbReference>
<gene>
    <name evidence="30" type="primary">LOC101514513</name>
</gene>
<evidence type="ECO:0000256" key="3">
    <source>
        <dbReference type="ARBA" id="ARBA00008684"/>
    </source>
</evidence>
<protein>
    <recommendedName>
        <fullName evidence="4">non-specific serine/threonine protein kinase</fullName>
        <ecNumber evidence="4">2.7.11.1</ecNumber>
    </recommendedName>
</protein>
<keyword evidence="11 26" id="KW-0812">Transmembrane</keyword>
<dbReference type="InterPro" id="IPR008271">
    <property type="entry name" value="Ser/Thr_kinase_AS"/>
</dbReference>
<dbReference type="Gene3D" id="3.30.200.20">
    <property type="entry name" value="Phosphorylase Kinase, domain 1"/>
    <property type="match status" value="1"/>
</dbReference>
<dbReference type="GO" id="GO:2000280">
    <property type="term" value="P:regulation of root development"/>
    <property type="evidence" value="ECO:0007669"/>
    <property type="project" value="UniProtKB-ARBA"/>
</dbReference>
<dbReference type="InterPro" id="IPR000719">
    <property type="entry name" value="Prot_kinase_dom"/>
</dbReference>
<evidence type="ECO:0000256" key="23">
    <source>
        <dbReference type="ARBA" id="ARBA00048679"/>
    </source>
</evidence>